<accession>A0A517VL43</accession>
<keyword evidence="2" id="KW-1185">Reference proteome</keyword>
<dbReference type="AlphaFoldDB" id="A0A517VL43"/>
<organism evidence="1 2">
    <name type="scientific">Gimesia algae</name>
    <dbReference type="NCBI Taxonomy" id="2527971"/>
    <lineage>
        <taxon>Bacteria</taxon>
        <taxon>Pseudomonadati</taxon>
        <taxon>Planctomycetota</taxon>
        <taxon>Planctomycetia</taxon>
        <taxon>Planctomycetales</taxon>
        <taxon>Planctomycetaceae</taxon>
        <taxon>Gimesia</taxon>
    </lineage>
</organism>
<dbReference type="KEGG" id="gax:Pan161_53570"/>
<proteinExistence type="predicted"/>
<sequence>MTCSPVASNSLNITVSDVREVRQQISIQRIRLSAVNHIDLIVL</sequence>
<evidence type="ECO:0000313" key="2">
    <source>
        <dbReference type="Proteomes" id="UP000316855"/>
    </source>
</evidence>
<dbReference type="Proteomes" id="UP000316855">
    <property type="component" value="Chromosome"/>
</dbReference>
<name>A0A517VL43_9PLAN</name>
<dbReference type="EMBL" id="CP036343">
    <property type="protein sequence ID" value="QDT93675.1"/>
    <property type="molecule type" value="Genomic_DNA"/>
</dbReference>
<protein>
    <submittedName>
        <fullName evidence="1">Uncharacterized protein</fullName>
    </submittedName>
</protein>
<evidence type="ECO:0000313" key="1">
    <source>
        <dbReference type="EMBL" id="QDT93675.1"/>
    </source>
</evidence>
<reference evidence="1 2" key="1">
    <citation type="submission" date="2019-02" db="EMBL/GenBank/DDBJ databases">
        <title>Deep-cultivation of Planctomycetes and their phenomic and genomic characterization uncovers novel biology.</title>
        <authorList>
            <person name="Wiegand S."/>
            <person name="Jogler M."/>
            <person name="Boedeker C."/>
            <person name="Pinto D."/>
            <person name="Vollmers J."/>
            <person name="Rivas-Marin E."/>
            <person name="Kohn T."/>
            <person name="Peeters S.H."/>
            <person name="Heuer A."/>
            <person name="Rast P."/>
            <person name="Oberbeckmann S."/>
            <person name="Bunk B."/>
            <person name="Jeske O."/>
            <person name="Meyerdierks A."/>
            <person name="Storesund J.E."/>
            <person name="Kallscheuer N."/>
            <person name="Luecker S."/>
            <person name="Lage O.M."/>
            <person name="Pohl T."/>
            <person name="Merkel B.J."/>
            <person name="Hornburger P."/>
            <person name="Mueller R.-W."/>
            <person name="Bruemmer F."/>
            <person name="Labrenz M."/>
            <person name="Spormann A.M."/>
            <person name="Op den Camp H."/>
            <person name="Overmann J."/>
            <person name="Amann R."/>
            <person name="Jetten M.S.M."/>
            <person name="Mascher T."/>
            <person name="Medema M.H."/>
            <person name="Devos D.P."/>
            <person name="Kaster A.-K."/>
            <person name="Ovreas L."/>
            <person name="Rohde M."/>
            <person name="Galperin M.Y."/>
            <person name="Jogler C."/>
        </authorList>
    </citation>
    <scope>NUCLEOTIDE SEQUENCE [LARGE SCALE GENOMIC DNA]</scope>
    <source>
        <strain evidence="1 2">Pan161</strain>
    </source>
</reference>
<gene>
    <name evidence="1" type="ORF">Pan161_53570</name>
</gene>
<dbReference type="RefSeq" id="WP_261342932.1">
    <property type="nucleotide sequence ID" value="NZ_CP036343.1"/>
</dbReference>